<proteinExistence type="predicted"/>
<dbReference type="RefSeq" id="WP_173272129.1">
    <property type="nucleotide sequence ID" value="NZ_AP021889.1"/>
</dbReference>
<dbReference type="PANTHER" id="PTHR30008:SF0">
    <property type="entry name" value="EXODEOXYRIBONUCLEASE 7 LARGE SUBUNIT"/>
    <property type="match status" value="1"/>
</dbReference>
<dbReference type="KEGG" id="tse:THMIRHAS_13330"/>
<evidence type="ECO:0000256" key="5">
    <source>
        <dbReference type="NCBIfam" id="TIGR00237"/>
    </source>
</evidence>
<dbReference type="InterPro" id="IPR025824">
    <property type="entry name" value="OB-fold_nuc-bd_dom"/>
</dbReference>
<evidence type="ECO:0000256" key="1">
    <source>
        <dbReference type="ARBA" id="ARBA00022490"/>
    </source>
</evidence>
<dbReference type="AlphaFoldDB" id="A0A6F8PVG2"/>
<dbReference type="GO" id="GO:0006308">
    <property type="term" value="P:DNA catabolic process"/>
    <property type="evidence" value="ECO:0007669"/>
    <property type="project" value="UniProtKB-UniRule"/>
</dbReference>
<dbReference type="InterPro" id="IPR003753">
    <property type="entry name" value="Exonuc_VII_L"/>
</dbReference>
<dbReference type="InterPro" id="IPR043764">
    <property type="entry name" value="DUF5710"/>
</dbReference>
<dbReference type="PANTHER" id="PTHR30008">
    <property type="entry name" value="EXODEOXYRIBONUCLEASE 7 LARGE SUBUNIT"/>
    <property type="match status" value="1"/>
</dbReference>
<dbReference type="GO" id="GO:0003676">
    <property type="term" value="F:nucleic acid binding"/>
    <property type="evidence" value="ECO:0007669"/>
    <property type="project" value="InterPro"/>
</dbReference>
<dbReference type="GO" id="GO:0009318">
    <property type="term" value="C:exodeoxyribonuclease VII complex"/>
    <property type="evidence" value="ECO:0007669"/>
    <property type="project" value="UniProtKB-UniRule"/>
</dbReference>
<keyword evidence="3" id="KW-0378">Hydrolase</keyword>
<dbReference type="InterPro" id="IPR020579">
    <property type="entry name" value="Exonuc_VII_lsu_C"/>
</dbReference>
<evidence type="ECO:0000256" key="4">
    <source>
        <dbReference type="ARBA" id="ARBA00022839"/>
    </source>
</evidence>
<feature type="domain" description="Exonuclease VII large subunit C-terminal" evidence="6">
    <location>
        <begin position="232"/>
        <end position="546"/>
    </location>
</feature>
<sequence length="561" mass="63606">MTIYLNVPFAQKDHAKTLGARWDPQARKWYIPEELHAQSANFSLWLTDSPPQAANQATIPSYQQSVQASSTPSDFFAAATQQPEPVLENAYPAQLEAKGKSLAALLQQVQQVLWQQFPGAQWVVAEVSNLSERRGHLYLELSETDENGRTIANAKGMIWQKQAIYIQQKFLQETQMPLAAGQKLLMLCEIKFHAQFGLSLEIQEIDSRFSLGELAQKVRQIRARLQQEGLYARNQQVPLADDFFNIAVIAPPNAAGLGDFQADAMLLQELNLCRFHYFYSSFQGAKVESEFLAAFTAVREQHLHDPFDALVIIRGGGATLDLQQLNQYSLAQQIATLSLPVLTGIGHERDNTILDEVAHSRFDTPSKVIHFIWQQILTQASTAQQNWQNIRQTSESILYGHEKQIENLWRSVEQSSQRQIHHWRQATVLPYQQLQQQAMHRLEQDKQMLTWLQQQIMQLSTQRLSEVKQDLIVLDKQITQHSLASLRMQQQQIKDWMALILNAGPNVQIARGFAVVANQKGATVTSKAQAVCENSLTLTFKDGSLLVHVATTDNEENYESR</sequence>
<keyword evidence="1" id="KW-0963">Cytoplasm</keyword>
<dbReference type="GO" id="GO:0008855">
    <property type="term" value="F:exodeoxyribonuclease VII activity"/>
    <property type="evidence" value="ECO:0007669"/>
    <property type="project" value="UniProtKB-UniRule"/>
</dbReference>
<dbReference type="Pfam" id="PF13742">
    <property type="entry name" value="tRNA_anti_2"/>
    <property type="match status" value="1"/>
</dbReference>
<reference evidence="10" key="1">
    <citation type="submission" date="2019-11" db="EMBL/GenBank/DDBJ databases">
        <title>Isolation and characterization of two novel species in the genus Thiomicrorhabdus.</title>
        <authorList>
            <person name="Mochizuki J."/>
            <person name="Kojima H."/>
            <person name="Fukui M."/>
        </authorList>
    </citation>
    <scope>NUCLEOTIDE SEQUENCE [LARGE SCALE GENOMIC DNA]</scope>
    <source>
        <strain evidence="10">aks77</strain>
    </source>
</reference>
<keyword evidence="4" id="KW-0269">Exonuclease</keyword>
<dbReference type="Proteomes" id="UP000501726">
    <property type="component" value="Chromosome"/>
</dbReference>
<dbReference type="NCBIfam" id="TIGR00237">
    <property type="entry name" value="xseA"/>
    <property type="match status" value="1"/>
</dbReference>
<gene>
    <name evidence="9" type="ORF">THMIRHAS_13330</name>
</gene>
<evidence type="ECO:0000259" key="6">
    <source>
        <dbReference type="Pfam" id="PF02601"/>
    </source>
</evidence>
<organism evidence="9 10">
    <name type="scientific">Thiosulfatimonas sediminis</name>
    <dbReference type="NCBI Taxonomy" id="2675054"/>
    <lineage>
        <taxon>Bacteria</taxon>
        <taxon>Pseudomonadati</taxon>
        <taxon>Pseudomonadota</taxon>
        <taxon>Gammaproteobacteria</taxon>
        <taxon>Thiotrichales</taxon>
        <taxon>Piscirickettsiaceae</taxon>
        <taxon>Thiosulfatimonas</taxon>
    </lineage>
</organism>
<dbReference type="EMBL" id="AP021889">
    <property type="protein sequence ID" value="BBP45960.1"/>
    <property type="molecule type" value="Genomic_DNA"/>
</dbReference>
<feature type="domain" description="DUF5710" evidence="8">
    <location>
        <begin position="3"/>
        <end position="46"/>
    </location>
</feature>
<dbReference type="Pfam" id="PF18974">
    <property type="entry name" value="DUF5710"/>
    <property type="match status" value="1"/>
</dbReference>
<dbReference type="CDD" id="cd04489">
    <property type="entry name" value="ExoVII_LU_OBF"/>
    <property type="match status" value="1"/>
</dbReference>
<dbReference type="Pfam" id="PF02601">
    <property type="entry name" value="Exonuc_VII_L"/>
    <property type="match status" value="1"/>
</dbReference>
<evidence type="ECO:0000256" key="3">
    <source>
        <dbReference type="ARBA" id="ARBA00022801"/>
    </source>
</evidence>
<keyword evidence="10" id="KW-1185">Reference proteome</keyword>
<keyword evidence="2" id="KW-0540">Nuclease</keyword>
<dbReference type="EC" id="3.1.11.6" evidence="5"/>
<evidence type="ECO:0000313" key="10">
    <source>
        <dbReference type="Proteomes" id="UP000501726"/>
    </source>
</evidence>
<name>A0A6F8PVG2_9GAMM</name>
<feature type="domain" description="OB-fold nucleic acid binding" evidence="7">
    <location>
        <begin position="101"/>
        <end position="206"/>
    </location>
</feature>
<evidence type="ECO:0000259" key="8">
    <source>
        <dbReference type="Pfam" id="PF18974"/>
    </source>
</evidence>
<accession>A0A6F8PVG2</accession>
<evidence type="ECO:0000259" key="7">
    <source>
        <dbReference type="Pfam" id="PF13742"/>
    </source>
</evidence>
<evidence type="ECO:0000313" key="9">
    <source>
        <dbReference type="EMBL" id="BBP45960.1"/>
    </source>
</evidence>
<evidence type="ECO:0000256" key="2">
    <source>
        <dbReference type="ARBA" id="ARBA00022722"/>
    </source>
</evidence>
<protein>
    <recommendedName>
        <fullName evidence="5">Exodeoxyribonuclease VII large subunit</fullName>
        <ecNumber evidence="5">3.1.11.6</ecNumber>
    </recommendedName>
</protein>